<proteinExistence type="inferred from homology"/>
<evidence type="ECO:0000256" key="1">
    <source>
        <dbReference type="ARBA" id="ARBA00005640"/>
    </source>
</evidence>
<evidence type="ECO:0000313" key="4">
    <source>
        <dbReference type="EMBL" id="CAE2320018.1"/>
    </source>
</evidence>
<name>A0A7S4P0R6_9EUKA</name>
<dbReference type="PANTHER" id="PTHR11722">
    <property type="entry name" value="60S RIBOSOMAL PROTEIN L13"/>
    <property type="match status" value="1"/>
</dbReference>
<evidence type="ECO:0000256" key="3">
    <source>
        <dbReference type="ARBA" id="ARBA00023274"/>
    </source>
</evidence>
<organism evidence="4">
    <name type="scientific">Paramoeba aestuarina</name>
    <dbReference type="NCBI Taxonomy" id="180227"/>
    <lineage>
        <taxon>Eukaryota</taxon>
        <taxon>Amoebozoa</taxon>
        <taxon>Discosea</taxon>
        <taxon>Flabellinia</taxon>
        <taxon>Dactylopodida</taxon>
        <taxon>Paramoebidae</taxon>
        <taxon>Paramoeba</taxon>
    </lineage>
</organism>
<dbReference type="AlphaFoldDB" id="A0A7S4P0R6"/>
<comment type="similarity">
    <text evidence="1">Belongs to the eukaryotic ribosomal protein eL13 family.</text>
</comment>
<sequence length="223" mass="25829">MVRPSPRPSPFPPVRNRMVKHNNVLPNAHFHKHWQERVKCWFDQAPQKKSRRIRREKKAKRIFPRPVGGSLRPVVHPPTRKYNAKLRLGRGFTLEECKGAGIHPQFAKSIGIAVDHRRRNKTEESLALNVQRLKEYQSKLILFPRNKNKPKAGDSPAEVLKNVQQFSGSILPIKKAAAVTETREITEDEKKVSVYAQLRQARAFQRYVGRREKRAKALADKQK</sequence>
<dbReference type="GO" id="GO:0003723">
    <property type="term" value="F:RNA binding"/>
    <property type="evidence" value="ECO:0007669"/>
    <property type="project" value="TreeGrafter"/>
</dbReference>
<dbReference type="GO" id="GO:0006412">
    <property type="term" value="P:translation"/>
    <property type="evidence" value="ECO:0007669"/>
    <property type="project" value="InterPro"/>
</dbReference>
<dbReference type="HAMAP" id="MF_00499">
    <property type="entry name" value="Ribosomal_eL13"/>
    <property type="match status" value="1"/>
</dbReference>
<dbReference type="FunFam" id="1.20.5.110:FF:000003">
    <property type="entry name" value="60S ribosomal protein L13"/>
    <property type="match status" value="1"/>
</dbReference>
<dbReference type="GO" id="GO:0003735">
    <property type="term" value="F:structural constituent of ribosome"/>
    <property type="evidence" value="ECO:0007669"/>
    <property type="project" value="InterPro"/>
</dbReference>
<keyword evidence="3" id="KW-0687">Ribonucleoprotein</keyword>
<evidence type="ECO:0008006" key="5">
    <source>
        <dbReference type="Google" id="ProtNLM"/>
    </source>
</evidence>
<dbReference type="Pfam" id="PF01294">
    <property type="entry name" value="Ribosomal_L13e"/>
    <property type="match status" value="1"/>
</dbReference>
<reference evidence="4" key="1">
    <citation type="submission" date="2021-01" db="EMBL/GenBank/DDBJ databases">
        <authorList>
            <person name="Corre E."/>
            <person name="Pelletier E."/>
            <person name="Niang G."/>
            <person name="Scheremetjew M."/>
            <person name="Finn R."/>
            <person name="Kale V."/>
            <person name="Holt S."/>
            <person name="Cochrane G."/>
            <person name="Meng A."/>
            <person name="Brown T."/>
            <person name="Cohen L."/>
        </authorList>
    </citation>
    <scope>NUCLEOTIDE SEQUENCE</scope>
    <source>
        <strain evidence="4">SoJaBio B1-5/56/2</strain>
    </source>
</reference>
<dbReference type="PANTHER" id="PTHR11722:SF0">
    <property type="entry name" value="LARGE RIBOSOMAL SUBUNIT PROTEIN EL13"/>
    <property type="match status" value="1"/>
</dbReference>
<dbReference type="GO" id="GO:0022625">
    <property type="term" value="C:cytosolic large ribosomal subunit"/>
    <property type="evidence" value="ECO:0007669"/>
    <property type="project" value="TreeGrafter"/>
</dbReference>
<dbReference type="InterPro" id="IPR001380">
    <property type="entry name" value="Ribosomal_eL13"/>
</dbReference>
<evidence type="ECO:0000256" key="2">
    <source>
        <dbReference type="ARBA" id="ARBA00022980"/>
    </source>
</evidence>
<protein>
    <recommendedName>
        <fullName evidence="5">60S ribosomal protein L13</fullName>
    </recommendedName>
</protein>
<dbReference type="Gene3D" id="1.20.5.110">
    <property type="match status" value="1"/>
</dbReference>
<dbReference type="EMBL" id="HBKR01026926">
    <property type="protein sequence ID" value="CAE2320018.1"/>
    <property type="molecule type" value="Transcribed_RNA"/>
</dbReference>
<accession>A0A7S4P0R6</accession>
<gene>
    <name evidence="4" type="ORF">NAES01612_LOCUS17640</name>
</gene>
<keyword evidence="2" id="KW-0689">Ribosomal protein</keyword>